<evidence type="ECO:0000259" key="1">
    <source>
        <dbReference type="Pfam" id="PF13358"/>
    </source>
</evidence>
<dbReference type="EMBL" id="ML976245">
    <property type="protein sequence ID" value="KAF1935667.1"/>
    <property type="molecule type" value="Genomic_DNA"/>
</dbReference>
<keyword evidence="3" id="KW-1185">Reference proteome</keyword>
<reference evidence="2" key="1">
    <citation type="journal article" date="2020" name="Stud. Mycol.">
        <title>101 Dothideomycetes genomes: a test case for predicting lifestyles and emergence of pathogens.</title>
        <authorList>
            <person name="Haridas S."/>
            <person name="Albert R."/>
            <person name="Binder M."/>
            <person name="Bloem J."/>
            <person name="Labutti K."/>
            <person name="Salamov A."/>
            <person name="Andreopoulos B."/>
            <person name="Baker S."/>
            <person name="Barry K."/>
            <person name="Bills G."/>
            <person name="Bluhm B."/>
            <person name="Cannon C."/>
            <person name="Castanera R."/>
            <person name="Culley D."/>
            <person name="Daum C."/>
            <person name="Ezra D."/>
            <person name="Gonzalez J."/>
            <person name="Henrissat B."/>
            <person name="Kuo A."/>
            <person name="Liang C."/>
            <person name="Lipzen A."/>
            <person name="Lutzoni F."/>
            <person name="Magnuson J."/>
            <person name="Mondo S."/>
            <person name="Nolan M."/>
            <person name="Ohm R."/>
            <person name="Pangilinan J."/>
            <person name="Park H.-J."/>
            <person name="Ramirez L."/>
            <person name="Alfaro M."/>
            <person name="Sun H."/>
            <person name="Tritt A."/>
            <person name="Yoshinaga Y."/>
            <person name="Zwiers L.-H."/>
            <person name="Turgeon B."/>
            <person name="Goodwin S."/>
            <person name="Spatafora J."/>
            <person name="Crous P."/>
            <person name="Grigoriev I."/>
        </authorList>
    </citation>
    <scope>NUCLEOTIDE SEQUENCE</scope>
    <source>
        <strain evidence="2">CBS 161.51</strain>
    </source>
</reference>
<dbReference type="Proteomes" id="UP000800038">
    <property type="component" value="Unassembled WGS sequence"/>
</dbReference>
<dbReference type="Gene3D" id="3.30.420.10">
    <property type="entry name" value="Ribonuclease H-like superfamily/Ribonuclease H"/>
    <property type="match status" value="1"/>
</dbReference>
<feature type="non-terminal residue" evidence="2">
    <location>
        <position position="62"/>
    </location>
</feature>
<organism evidence="2 3">
    <name type="scientific">Clathrospora elynae</name>
    <dbReference type="NCBI Taxonomy" id="706981"/>
    <lineage>
        <taxon>Eukaryota</taxon>
        <taxon>Fungi</taxon>
        <taxon>Dikarya</taxon>
        <taxon>Ascomycota</taxon>
        <taxon>Pezizomycotina</taxon>
        <taxon>Dothideomycetes</taxon>
        <taxon>Pleosporomycetidae</taxon>
        <taxon>Pleosporales</taxon>
        <taxon>Diademaceae</taxon>
        <taxon>Clathrospora</taxon>
    </lineage>
</organism>
<dbReference type="OrthoDB" id="5386133at2759"/>
<dbReference type="InterPro" id="IPR036397">
    <property type="entry name" value="RNaseH_sf"/>
</dbReference>
<gene>
    <name evidence="2" type="ORF">EJ02DRAFT_294298</name>
</gene>
<feature type="domain" description="Tc1-like transposase DDE" evidence="1">
    <location>
        <begin position="1"/>
        <end position="27"/>
    </location>
</feature>
<dbReference type="GO" id="GO:0003676">
    <property type="term" value="F:nucleic acid binding"/>
    <property type="evidence" value="ECO:0007669"/>
    <property type="project" value="InterPro"/>
</dbReference>
<dbReference type="Pfam" id="PF13358">
    <property type="entry name" value="DDE_3"/>
    <property type="match status" value="1"/>
</dbReference>
<evidence type="ECO:0000313" key="3">
    <source>
        <dbReference type="Proteomes" id="UP000800038"/>
    </source>
</evidence>
<name>A0A6A5SE26_9PLEO</name>
<sequence>FLPPYSPDFNPIEKSFKHLKSWIKRNAEQVELYTSFDYFLDYAVQQACCNIDCRAWFKRCGY</sequence>
<proteinExistence type="predicted"/>
<feature type="non-terminal residue" evidence="2">
    <location>
        <position position="1"/>
    </location>
</feature>
<dbReference type="AlphaFoldDB" id="A0A6A5SE26"/>
<protein>
    <recommendedName>
        <fullName evidence="1">Tc1-like transposase DDE domain-containing protein</fullName>
    </recommendedName>
</protein>
<evidence type="ECO:0000313" key="2">
    <source>
        <dbReference type="EMBL" id="KAF1935667.1"/>
    </source>
</evidence>
<accession>A0A6A5SE26</accession>
<dbReference type="InterPro" id="IPR038717">
    <property type="entry name" value="Tc1-like_DDE_dom"/>
</dbReference>